<evidence type="ECO:0000256" key="3">
    <source>
        <dbReference type="ARBA" id="ARBA00023274"/>
    </source>
</evidence>
<organism evidence="5 6">
    <name type="scientific">Diplodia seriata</name>
    <dbReference type="NCBI Taxonomy" id="420778"/>
    <lineage>
        <taxon>Eukaryota</taxon>
        <taxon>Fungi</taxon>
        <taxon>Dikarya</taxon>
        <taxon>Ascomycota</taxon>
        <taxon>Pezizomycotina</taxon>
        <taxon>Dothideomycetes</taxon>
        <taxon>Dothideomycetes incertae sedis</taxon>
        <taxon>Botryosphaeriales</taxon>
        <taxon>Botryosphaeriaceae</taxon>
        <taxon>Diplodia</taxon>
    </lineage>
</organism>
<dbReference type="STRING" id="420778.A0A1S8BI31"/>
<comment type="similarity">
    <text evidence="1">Belongs to the bacterial ribosomal protein bS21 family.</text>
</comment>
<dbReference type="GO" id="GO:0005763">
    <property type="term" value="C:mitochondrial small ribosomal subunit"/>
    <property type="evidence" value="ECO:0007669"/>
    <property type="project" value="TreeGrafter"/>
</dbReference>
<feature type="compositionally biased region" description="Polar residues" evidence="4">
    <location>
        <begin position="101"/>
        <end position="119"/>
    </location>
</feature>
<gene>
    <name evidence="5" type="ORF">BK809_0007266</name>
</gene>
<evidence type="ECO:0008006" key="7">
    <source>
        <dbReference type="Google" id="ProtNLM"/>
    </source>
</evidence>
<dbReference type="GO" id="GO:0070124">
    <property type="term" value="P:mitochondrial translational initiation"/>
    <property type="evidence" value="ECO:0007669"/>
    <property type="project" value="TreeGrafter"/>
</dbReference>
<comment type="caution">
    <text evidence="5">The sequence shown here is derived from an EMBL/GenBank/DDBJ whole genome shotgun (WGS) entry which is preliminary data.</text>
</comment>
<evidence type="ECO:0000313" key="5">
    <source>
        <dbReference type="EMBL" id="OMP87180.1"/>
    </source>
</evidence>
<sequence>MRGRSFSSPYAVRQHLQTIASVRHPGHTLRGLLLTKTTQKMEIRRIGEALVRCRPAAVLSPPYQNRICMLSTRAYSGSAVRGQQQPRPSHDSDNAWDESRQPSQSNAPPSTSEAVSSILDSRIDFNHPQGNKRTSRFPSRNAQFENRNTTAYGVPSGSSADEAAARYEGAESSRTSGQIDSMIPNMGNLFNFGYGKTAQQKSLVEPPDPATLPRLGPTVGRSVSIRDNVDLAKGLRQLDHICGRNRIRGDFNRQRYHERPGLTKKRLASMRWRRRFMEGFRATVSRVQYLKRQGW</sequence>
<dbReference type="Proteomes" id="UP000190776">
    <property type="component" value="Unassembled WGS sequence"/>
</dbReference>
<evidence type="ECO:0000256" key="1">
    <source>
        <dbReference type="ARBA" id="ARBA00006640"/>
    </source>
</evidence>
<dbReference type="PANTHER" id="PTHR41237:SF1">
    <property type="entry name" value="SMALL RIBOSOMAL SUBUNIT PROTEIN BS21M"/>
    <property type="match status" value="1"/>
</dbReference>
<dbReference type="OrthoDB" id="2501249at2759"/>
<dbReference type="GO" id="GO:0003735">
    <property type="term" value="F:structural constituent of ribosome"/>
    <property type="evidence" value="ECO:0007669"/>
    <property type="project" value="InterPro"/>
</dbReference>
<dbReference type="EMBL" id="MSZU01000076">
    <property type="protein sequence ID" value="OMP87180.1"/>
    <property type="molecule type" value="Genomic_DNA"/>
</dbReference>
<feature type="compositionally biased region" description="Basic and acidic residues" evidence="4">
    <location>
        <begin position="88"/>
        <end position="100"/>
    </location>
</feature>
<evidence type="ECO:0000256" key="4">
    <source>
        <dbReference type="SAM" id="MobiDB-lite"/>
    </source>
</evidence>
<dbReference type="AlphaFoldDB" id="A0A1S8BI31"/>
<feature type="compositionally biased region" description="Polar residues" evidence="4">
    <location>
        <begin position="128"/>
        <end position="159"/>
    </location>
</feature>
<feature type="region of interest" description="Disordered" evidence="4">
    <location>
        <begin position="78"/>
        <end position="162"/>
    </location>
</feature>
<reference evidence="5 6" key="1">
    <citation type="submission" date="2017-01" db="EMBL/GenBank/DDBJ databases">
        <title>Draft genome sequence of Diplodia seriata F98.1, a fungal species involved in grapevine trunk diseases.</title>
        <authorList>
            <person name="Robert-Siegwald G."/>
            <person name="Vallet J."/>
            <person name="Abou-Mansour E."/>
            <person name="Xu J."/>
            <person name="Rey P."/>
            <person name="Bertsch C."/>
            <person name="Rego C."/>
            <person name="Larignon P."/>
            <person name="Fontaine F."/>
            <person name="Lebrun M.-H."/>
        </authorList>
    </citation>
    <scope>NUCLEOTIDE SEQUENCE [LARGE SCALE GENOMIC DNA]</scope>
    <source>
        <strain evidence="5 6">F98.1</strain>
    </source>
</reference>
<keyword evidence="3" id="KW-0687">Ribonucleoprotein</keyword>
<dbReference type="InterPro" id="IPR001911">
    <property type="entry name" value="Ribosomal_bS21"/>
</dbReference>
<evidence type="ECO:0000256" key="2">
    <source>
        <dbReference type="ARBA" id="ARBA00022980"/>
    </source>
</evidence>
<accession>A0A1S8BI31</accession>
<dbReference type="Pfam" id="PF01165">
    <property type="entry name" value="Ribosomal_S21"/>
    <property type="match status" value="1"/>
</dbReference>
<proteinExistence type="inferred from homology"/>
<name>A0A1S8BI31_9PEZI</name>
<protein>
    <recommendedName>
        <fullName evidence="7">Ribosomal protein s21</fullName>
    </recommendedName>
</protein>
<dbReference type="InterPro" id="IPR052837">
    <property type="entry name" value="Mitoribosomal_bS21"/>
</dbReference>
<evidence type="ECO:0000313" key="6">
    <source>
        <dbReference type="Proteomes" id="UP000190776"/>
    </source>
</evidence>
<keyword evidence="2" id="KW-0689">Ribosomal protein</keyword>
<dbReference type="PANTHER" id="PTHR41237">
    <property type="entry name" value="37S RIBOSOMAL PROTEIN MRP21, MITOCHONDRIAL"/>
    <property type="match status" value="1"/>
</dbReference>